<dbReference type="InterPro" id="IPR047708">
    <property type="entry name" value="CD1871A-like"/>
</dbReference>
<reference evidence="1 2" key="1">
    <citation type="journal article" date="2017" name="ISME J.">
        <title>Energy and carbon metabolisms in a deep terrestrial subsurface fluid microbial community.</title>
        <authorList>
            <person name="Momper L."/>
            <person name="Jungbluth S.P."/>
            <person name="Lee M.D."/>
            <person name="Amend J.P."/>
        </authorList>
    </citation>
    <scope>NUCLEOTIDE SEQUENCE [LARGE SCALE GENOMIC DNA]</scope>
    <source>
        <strain evidence="1">SURF_5</strain>
    </source>
</reference>
<dbReference type="NCBIfam" id="NF040920">
    <property type="entry name" value="CD1871A_fam"/>
    <property type="match status" value="1"/>
</dbReference>
<accession>A0A3A4NJ24</accession>
<protein>
    <submittedName>
        <fullName evidence="1">Thioredoxin</fullName>
    </submittedName>
</protein>
<dbReference type="AlphaFoldDB" id="A0A3A4NJ24"/>
<name>A0A3A4NJ24_ABYX5</name>
<proteinExistence type="predicted"/>
<organism evidence="1 2">
    <name type="scientific">Abyssobacteria bacterium (strain SURF_5)</name>
    <dbReference type="NCBI Taxonomy" id="2093360"/>
    <lineage>
        <taxon>Bacteria</taxon>
        <taxon>Pseudomonadati</taxon>
        <taxon>Candidatus Hydrogenedentota</taxon>
        <taxon>Candidatus Abyssobacteria</taxon>
    </lineage>
</organism>
<evidence type="ECO:0000313" key="1">
    <source>
        <dbReference type="EMBL" id="RJP19152.1"/>
    </source>
</evidence>
<dbReference type="EMBL" id="QZKU01000092">
    <property type="protein sequence ID" value="RJP19152.1"/>
    <property type="molecule type" value="Genomic_DNA"/>
</dbReference>
<sequence length="47" mass="5363">MQIARRYFWLILLVCFLALTVFGILRGEAVDVFEKARTICLECIGIG</sequence>
<dbReference type="Proteomes" id="UP000265882">
    <property type="component" value="Unassembled WGS sequence"/>
</dbReference>
<comment type="caution">
    <text evidence="1">The sequence shown here is derived from an EMBL/GenBank/DDBJ whole genome shotgun (WGS) entry which is preliminary data.</text>
</comment>
<evidence type="ECO:0000313" key="2">
    <source>
        <dbReference type="Proteomes" id="UP000265882"/>
    </source>
</evidence>
<gene>
    <name evidence="1" type="ORF">C4520_13255</name>
</gene>